<evidence type="ECO:0000256" key="6">
    <source>
        <dbReference type="ARBA" id="ARBA00023002"/>
    </source>
</evidence>
<dbReference type="Gene3D" id="3.50.50.60">
    <property type="entry name" value="FAD/NAD(P)-binding domain"/>
    <property type="match status" value="1"/>
</dbReference>
<dbReference type="PRINTS" id="PR00411">
    <property type="entry name" value="PNDRDTASEI"/>
</dbReference>
<dbReference type="InterPro" id="IPR036188">
    <property type="entry name" value="FAD/NAD-bd_sf"/>
</dbReference>
<feature type="non-terminal residue" evidence="8">
    <location>
        <position position="253"/>
    </location>
</feature>
<evidence type="ECO:0000256" key="5">
    <source>
        <dbReference type="ARBA" id="ARBA00022857"/>
    </source>
</evidence>
<proteinExistence type="inferred from homology"/>
<name>A0A382ID13_9ZZZZ</name>
<keyword evidence="5" id="KW-0521">NADP</keyword>
<evidence type="ECO:0000256" key="3">
    <source>
        <dbReference type="ARBA" id="ARBA00022630"/>
    </source>
</evidence>
<keyword evidence="3" id="KW-0285">Flavoprotein</keyword>
<reference evidence="8" key="1">
    <citation type="submission" date="2018-05" db="EMBL/GenBank/DDBJ databases">
        <authorList>
            <person name="Lanie J.A."/>
            <person name="Ng W.-L."/>
            <person name="Kazmierczak K.M."/>
            <person name="Andrzejewski T.M."/>
            <person name="Davidsen T.M."/>
            <person name="Wayne K.J."/>
            <person name="Tettelin H."/>
            <person name="Glass J.I."/>
            <person name="Rusch D."/>
            <person name="Podicherti R."/>
            <person name="Tsui H.-C.T."/>
            <person name="Winkler M.E."/>
        </authorList>
    </citation>
    <scope>NUCLEOTIDE SEQUENCE</scope>
</reference>
<dbReference type="Pfam" id="PF13738">
    <property type="entry name" value="Pyr_redox_3"/>
    <property type="match status" value="1"/>
</dbReference>
<dbReference type="SUPFAM" id="SSF51905">
    <property type="entry name" value="FAD/NAD(P)-binding domain"/>
    <property type="match status" value="1"/>
</dbReference>
<keyword evidence="6" id="KW-0560">Oxidoreductase</keyword>
<keyword evidence="7" id="KW-0503">Monooxygenase</keyword>
<evidence type="ECO:0000256" key="2">
    <source>
        <dbReference type="ARBA" id="ARBA00010139"/>
    </source>
</evidence>
<dbReference type="GO" id="GO:0004497">
    <property type="term" value="F:monooxygenase activity"/>
    <property type="evidence" value="ECO:0007669"/>
    <property type="project" value="UniProtKB-KW"/>
</dbReference>
<evidence type="ECO:0008006" key="9">
    <source>
        <dbReference type="Google" id="ProtNLM"/>
    </source>
</evidence>
<organism evidence="8">
    <name type="scientific">marine metagenome</name>
    <dbReference type="NCBI Taxonomy" id="408172"/>
    <lineage>
        <taxon>unclassified sequences</taxon>
        <taxon>metagenomes</taxon>
        <taxon>ecological metagenomes</taxon>
    </lineage>
</organism>
<keyword evidence="4" id="KW-0274">FAD</keyword>
<accession>A0A382ID13</accession>
<dbReference type="EMBL" id="UINC01066479">
    <property type="protein sequence ID" value="SVB97235.1"/>
    <property type="molecule type" value="Genomic_DNA"/>
</dbReference>
<sequence>MSVKPDVLVIGAGFAGMYAIYRLRKLGLQVQVLEAGADVGGTWYWNRYPGSRCDVPSLEYSFGFSPDLEQEWDWPEVFSAQPDILNYANHIADRFDLRRSICFNTRATAVTYLEQSNQWQVDTDTGTSYHATYCIMATGCLSVPNKPNISGAESFQGETYHTGLWPEEPVDLSGKRVGIIGTGSSGVQAIPELAGQSQHLTVFQRTPVYTVPANRKRMRKAVQDEFKENYRQIRAMQQNNRGGVSTFRPIKSV</sequence>
<comment type="cofactor">
    <cofactor evidence="1">
        <name>FAD</name>
        <dbReference type="ChEBI" id="CHEBI:57692"/>
    </cofactor>
</comment>
<evidence type="ECO:0000256" key="7">
    <source>
        <dbReference type="ARBA" id="ARBA00023033"/>
    </source>
</evidence>
<evidence type="ECO:0000256" key="4">
    <source>
        <dbReference type="ARBA" id="ARBA00022827"/>
    </source>
</evidence>
<evidence type="ECO:0000256" key="1">
    <source>
        <dbReference type="ARBA" id="ARBA00001974"/>
    </source>
</evidence>
<dbReference type="InterPro" id="IPR050775">
    <property type="entry name" value="FAD-binding_Monooxygenases"/>
</dbReference>
<evidence type="ECO:0000313" key="8">
    <source>
        <dbReference type="EMBL" id="SVB97235.1"/>
    </source>
</evidence>
<dbReference type="PANTHER" id="PTHR43098:SF3">
    <property type="entry name" value="L-ORNITHINE N(5)-MONOOXYGENASE-RELATED"/>
    <property type="match status" value="1"/>
</dbReference>
<gene>
    <name evidence="8" type="ORF">METZ01_LOCUS250089</name>
</gene>
<dbReference type="PANTHER" id="PTHR43098">
    <property type="entry name" value="L-ORNITHINE N(5)-MONOOXYGENASE-RELATED"/>
    <property type="match status" value="1"/>
</dbReference>
<dbReference type="AlphaFoldDB" id="A0A382ID13"/>
<protein>
    <recommendedName>
        <fullName evidence="9">FAD/NAD(P)-binding domain-containing protein</fullName>
    </recommendedName>
</protein>
<comment type="similarity">
    <text evidence="2">Belongs to the FAD-binding monooxygenase family.</text>
</comment>